<dbReference type="PRINTS" id="PR00866">
    <property type="entry name" value="RNADNAPOLMS"/>
</dbReference>
<evidence type="ECO:0000256" key="1">
    <source>
        <dbReference type="ARBA" id="ARBA00012493"/>
    </source>
</evidence>
<dbReference type="InterPro" id="IPR051083">
    <property type="entry name" value="GrpII_Intron_Splice-Mob/Def"/>
</dbReference>
<dbReference type="EMBL" id="JAUSRO010000002">
    <property type="protein sequence ID" value="MDP9898317.1"/>
    <property type="molecule type" value="Genomic_DNA"/>
</dbReference>
<accession>A0ABT9S1U3</accession>
<evidence type="ECO:0000256" key="5">
    <source>
        <dbReference type="ARBA" id="ARBA00022842"/>
    </source>
</evidence>
<dbReference type="NCBIfam" id="NF038233">
    <property type="entry name" value="retron_St85_RT"/>
    <property type="match status" value="1"/>
</dbReference>
<keyword evidence="6 11" id="KW-0695">RNA-directed DNA polymerase</keyword>
<evidence type="ECO:0000256" key="4">
    <source>
        <dbReference type="ARBA" id="ARBA00022723"/>
    </source>
</evidence>
<evidence type="ECO:0000259" key="10">
    <source>
        <dbReference type="PROSITE" id="PS50878"/>
    </source>
</evidence>
<gene>
    <name evidence="11" type="ORF">J2W36_000552</name>
</gene>
<feature type="domain" description="Reverse transcriptase" evidence="10">
    <location>
        <begin position="15"/>
        <end position="238"/>
    </location>
</feature>
<comment type="catalytic activity">
    <reaction evidence="9">
        <text>DNA(n) + a 2'-deoxyribonucleoside 5'-triphosphate = DNA(n+1) + diphosphate</text>
        <dbReference type="Rhea" id="RHEA:22508"/>
        <dbReference type="Rhea" id="RHEA-COMP:17339"/>
        <dbReference type="Rhea" id="RHEA-COMP:17340"/>
        <dbReference type="ChEBI" id="CHEBI:33019"/>
        <dbReference type="ChEBI" id="CHEBI:61560"/>
        <dbReference type="ChEBI" id="CHEBI:173112"/>
        <dbReference type="EC" id="2.7.7.49"/>
    </reaction>
</comment>
<keyword evidence="3" id="KW-0548">Nucleotidyltransferase</keyword>
<protein>
    <recommendedName>
        <fullName evidence="1">RNA-directed DNA polymerase</fullName>
        <ecNumber evidence="1">2.7.7.49</ecNumber>
    </recommendedName>
</protein>
<dbReference type="Pfam" id="PF00078">
    <property type="entry name" value="RVT_1"/>
    <property type="match status" value="1"/>
</dbReference>
<proteinExistence type="inferred from homology"/>
<dbReference type="Proteomes" id="UP001226867">
    <property type="component" value="Unassembled WGS sequence"/>
</dbReference>
<keyword evidence="5" id="KW-0460">Magnesium</keyword>
<evidence type="ECO:0000256" key="6">
    <source>
        <dbReference type="ARBA" id="ARBA00022918"/>
    </source>
</evidence>
<name>A0ABT9S1U3_9BURK</name>
<dbReference type="CDD" id="cd03487">
    <property type="entry name" value="RT_Bac_retron_II"/>
    <property type="match status" value="1"/>
</dbReference>
<dbReference type="InterPro" id="IPR000123">
    <property type="entry name" value="Reverse_transcriptase_msDNA"/>
</dbReference>
<comment type="caution">
    <text evidence="11">The sequence shown here is derived from an EMBL/GenBank/DDBJ whole genome shotgun (WGS) entry which is preliminary data.</text>
</comment>
<evidence type="ECO:0000256" key="2">
    <source>
        <dbReference type="ARBA" id="ARBA00022679"/>
    </source>
</evidence>
<dbReference type="PANTHER" id="PTHR34047:SF7">
    <property type="entry name" value="RNA-DIRECTED DNA POLYMERASE"/>
    <property type="match status" value="1"/>
</dbReference>
<reference evidence="11 12" key="1">
    <citation type="submission" date="2023-07" db="EMBL/GenBank/DDBJ databases">
        <title>Sorghum-associated microbial communities from plants grown in Nebraska, USA.</title>
        <authorList>
            <person name="Schachtman D."/>
        </authorList>
    </citation>
    <scope>NUCLEOTIDE SEQUENCE [LARGE SCALE GENOMIC DNA]</scope>
    <source>
        <strain evidence="11 12">DS1607</strain>
    </source>
</reference>
<evidence type="ECO:0000256" key="3">
    <source>
        <dbReference type="ARBA" id="ARBA00022695"/>
    </source>
</evidence>
<comment type="similarity">
    <text evidence="8">Belongs to the bacterial reverse transcriptase family.</text>
</comment>
<keyword evidence="7" id="KW-0051">Antiviral defense</keyword>
<keyword evidence="12" id="KW-1185">Reference proteome</keyword>
<evidence type="ECO:0000256" key="7">
    <source>
        <dbReference type="ARBA" id="ARBA00023118"/>
    </source>
</evidence>
<dbReference type="PROSITE" id="PS50878">
    <property type="entry name" value="RT_POL"/>
    <property type="match status" value="1"/>
</dbReference>
<dbReference type="GO" id="GO:0003964">
    <property type="term" value="F:RNA-directed DNA polymerase activity"/>
    <property type="evidence" value="ECO:0007669"/>
    <property type="project" value="UniProtKB-KW"/>
</dbReference>
<organism evidence="11 12">
    <name type="scientific">Variovorax ginsengisoli</name>
    <dbReference type="NCBI Taxonomy" id="363844"/>
    <lineage>
        <taxon>Bacteria</taxon>
        <taxon>Pseudomonadati</taxon>
        <taxon>Pseudomonadota</taxon>
        <taxon>Betaproteobacteria</taxon>
        <taxon>Burkholderiales</taxon>
        <taxon>Comamonadaceae</taxon>
        <taxon>Variovorax</taxon>
    </lineage>
</organism>
<evidence type="ECO:0000313" key="11">
    <source>
        <dbReference type="EMBL" id="MDP9898317.1"/>
    </source>
</evidence>
<dbReference type="InterPro" id="IPR043502">
    <property type="entry name" value="DNA/RNA_pol_sf"/>
</dbReference>
<dbReference type="PANTHER" id="PTHR34047">
    <property type="entry name" value="NUCLEAR INTRON MATURASE 1, MITOCHONDRIAL-RELATED"/>
    <property type="match status" value="1"/>
</dbReference>
<keyword evidence="4" id="KW-0479">Metal-binding</keyword>
<evidence type="ECO:0000256" key="9">
    <source>
        <dbReference type="ARBA" id="ARBA00048173"/>
    </source>
</evidence>
<dbReference type="RefSeq" id="WP_307688141.1">
    <property type="nucleotide sequence ID" value="NZ_JAUSRO010000002.1"/>
</dbReference>
<dbReference type="InterPro" id="IPR000477">
    <property type="entry name" value="RT_dom"/>
</dbReference>
<evidence type="ECO:0000256" key="8">
    <source>
        <dbReference type="ARBA" id="ARBA00034120"/>
    </source>
</evidence>
<keyword evidence="2" id="KW-0808">Transferase</keyword>
<sequence>MQVIELLTAAFPISDREALLLIRTAPRRYKVHSIEKRNGRGKRIIAQPTAELKAIQKFLMGTLLRGLPIHPAAMAYRPKIGIRNHAELHAAKKYLLKLDFENFFPSIRVEDFQKHLVLYSKLNEDDVRAVSRLLFRYEKEVGALILSIGAPSSPFVSNTIMYEFDSIVAEYCGSRNITYSRYADDLAFSTDVPHELDRVQNFVRLLCEKIVFPRLRLNEEKTVFTSKKFQRQLTGLTLTNDGKVSLGREKKREIRSMAHHFSLGRLDAPQIGKLRGLLSFSLSIEPDFSVSIQRMLGDVKYRILMMGLN</sequence>
<evidence type="ECO:0000313" key="12">
    <source>
        <dbReference type="Proteomes" id="UP001226867"/>
    </source>
</evidence>
<dbReference type="EC" id="2.7.7.49" evidence="1"/>
<dbReference type="SUPFAM" id="SSF56672">
    <property type="entry name" value="DNA/RNA polymerases"/>
    <property type="match status" value="1"/>
</dbReference>